<dbReference type="Gene3D" id="2.60.120.380">
    <property type="match status" value="1"/>
</dbReference>
<evidence type="ECO:0000256" key="5">
    <source>
        <dbReference type="PROSITE-ProRule" id="PRU01240"/>
    </source>
</evidence>
<evidence type="ECO:0000256" key="2">
    <source>
        <dbReference type="ARBA" id="ARBA00022670"/>
    </source>
</evidence>
<dbReference type="Gene3D" id="3.40.50.200">
    <property type="entry name" value="Peptidase S8/S53 domain"/>
    <property type="match status" value="1"/>
</dbReference>
<dbReference type="InterPro" id="IPR023828">
    <property type="entry name" value="Peptidase_S8_Ser-AS"/>
</dbReference>
<dbReference type="Pfam" id="PF04151">
    <property type="entry name" value="PPC"/>
    <property type="match status" value="1"/>
</dbReference>
<feature type="signal peptide" evidence="6">
    <location>
        <begin position="1"/>
        <end position="18"/>
    </location>
</feature>
<keyword evidence="10" id="KW-1185">Reference proteome</keyword>
<evidence type="ECO:0000256" key="3">
    <source>
        <dbReference type="ARBA" id="ARBA00022801"/>
    </source>
</evidence>
<dbReference type="PANTHER" id="PTHR43806">
    <property type="entry name" value="PEPTIDASE S8"/>
    <property type="match status" value="1"/>
</dbReference>
<comment type="caution">
    <text evidence="9">The sequence shown here is derived from an EMBL/GenBank/DDBJ whole genome shotgun (WGS) entry which is preliminary data.</text>
</comment>
<dbReference type="InterPro" id="IPR050131">
    <property type="entry name" value="Peptidase_S8_subtilisin-like"/>
</dbReference>
<comment type="similarity">
    <text evidence="1 5">Belongs to the peptidase S8 family.</text>
</comment>
<dbReference type="PRINTS" id="PR00723">
    <property type="entry name" value="SUBTILISIN"/>
</dbReference>
<organism evidence="9 10">
    <name type="scientific">Archangium lansingense</name>
    <dbReference type="NCBI Taxonomy" id="2995310"/>
    <lineage>
        <taxon>Bacteria</taxon>
        <taxon>Pseudomonadati</taxon>
        <taxon>Myxococcota</taxon>
        <taxon>Myxococcia</taxon>
        <taxon>Myxococcales</taxon>
        <taxon>Cystobacterineae</taxon>
        <taxon>Archangiaceae</taxon>
        <taxon>Archangium</taxon>
    </lineage>
</organism>
<evidence type="ECO:0000259" key="7">
    <source>
        <dbReference type="Pfam" id="PF00082"/>
    </source>
</evidence>
<keyword evidence="2" id="KW-0645">Protease</keyword>
<feature type="domain" description="Peptidase C-terminal archaeal/bacterial" evidence="8">
    <location>
        <begin position="540"/>
        <end position="609"/>
    </location>
</feature>
<dbReference type="InterPro" id="IPR036852">
    <property type="entry name" value="Peptidase_S8/S53_dom_sf"/>
</dbReference>
<evidence type="ECO:0000259" key="8">
    <source>
        <dbReference type="Pfam" id="PF04151"/>
    </source>
</evidence>
<sequence length="628" mass="67190">MNRLPLAIALTLSTSAFAQTSEIPQSIQDKARSIIAARTGASASEIEILSAVAVAYPGQGLTTYQFKGSSPQGETAGVALDPNAVEVDALKLNEQEDTRYVERNGRISTGLLEDLAKLPPDQELKVAIWAREPSTMGEGLVRPEANKDLQPADVDSVYQQQQSWRREVVSAATKPLLERFAAMGYQATADEEAPVVEVTLKPDTIREIARWDDITEVDAARFAEPTMDVARATIESDLVQNAGITGSGVRVGVIEVGGRAHTTNPYMPPITQDLTGSCLHWHGTSVVGVIASRHTTHKGIAPNSSIYLGGDCFGSTSGLTAASNRASNWGARVFNLSFGSTAGTQPGTMDRYYDDLVQNRWRTVVASAGNSGWNVRVASPARGYNLISVGSFKDQNTVLWSGDVMSSFSSGLDPASTYGDREKPELAAPGENITTLNGASPWLHTTSGTSFSAPAVTGVTAQLMQRRTALQVWPESVKAILMATAVHNVEGATRLSELEGAGSVVTTQADDVARGVDGNWGGISYSCASPTWTTVATMPLWANRPARVVITWDTNTSYASYANRPSADLDLQVLSPTGGVVASSASFDNTYEIGEFTPSVAGNYTVRVRKWSCALTPKWLGWAWYQNR</sequence>
<dbReference type="InterPro" id="IPR000209">
    <property type="entry name" value="Peptidase_S8/S53_dom"/>
</dbReference>
<dbReference type="PROSITE" id="PS51892">
    <property type="entry name" value="SUBTILASE"/>
    <property type="match status" value="1"/>
</dbReference>
<evidence type="ECO:0000256" key="6">
    <source>
        <dbReference type="SAM" id="SignalP"/>
    </source>
</evidence>
<dbReference type="InterPro" id="IPR015500">
    <property type="entry name" value="Peptidase_S8_subtilisin-rel"/>
</dbReference>
<feature type="chain" id="PRO_5046114535" evidence="6">
    <location>
        <begin position="19"/>
        <end position="628"/>
    </location>
</feature>
<protein>
    <submittedName>
        <fullName evidence="9">S8 family serine peptidase</fullName>
    </submittedName>
</protein>
<name>A0ABT4AK79_9BACT</name>
<dbReference type="PROSITE" id="PS00138">
    <property type="entry name" value="SUBTILASE_SER"/>
    <property type="match status" value="1"/>
</dbReference>
<dbReference type="EMBL" id="JAPNKA010000001">
    <property type="protein sequence ID" value="MCY1082094.1"/>
    <property type="molecule type" value="Genomic_DNA"/>
</dbReference>
<dbReference type="SUPFAM" id="SSF52743">
    <property type="entry name" value="Subtilisin-like"/>
    <property type="match status" value="1"/>
</dbReference>
<feature type="domain" description="Peptidase S8/S53" evidence="7">
    <location>
        <begin position="279"/>
        <end position="502"/>
    </location>
</feature>
<dbReference type="PANTHER" id="PTHR43806:SF11">
    <property type="entry name" value="CEREVISIN-RELATED"/>
    <property type="match status" value="1"/>
</dbReference>
<keyword evidence="3" id="KW-0378">Hydrolase</keyword>
<dbReference type="RefSeq" id="WP_267540670.1">
    <property type="nucleotide sequence ID" value="NZ_JAPNKA010000001.1"/>
</dbReference>
<keyword evidence="6" id="KW-0732">Signal</keyword>
<dbReference type="InterPro" id="IPR007280">
    <property type="entry name" value="Peptidase_C_arc/bac"/>
</dbReference>
<evidence type="ECO:0000256" key="4">
    <source>
        <dbReference type="ARBA" id="ARBA00022825"/>
    </source>
</evidence>
<reference evidence="9 10" key="1">
    <citation type="submission" date="2022-11" db="EMBL/GenBank/DDBJ databases">
        <title>Minimal conservation of predation-associated metabolite biosynthetic gene clusters underscores biosynthetic potential of Myxococcota including descriptions for ten novel species: Archangium lansinium sp. nov., Myxococcus landrumus sp. nov., Nannocystis bai.</title>
        <authorList>
            <person name="Ahearne A."/>
            <person name="Stevens C."/>
            <person name="Phillips K."/>
        </authorList>
    </citation>
    <scope>NUCLEOTIDE SEQUENCE [LARGE SCALE GENOMIC DNA]</scope>
    <source>
        <strain evidence="9 10">MIWBW</strain>
    </source>
</reference>
<dbReference type="Pfam" id="PF00082">
    <property type="entry name" value="Peptidase_S8"/>
    <property type="match status" value="1"/>
</dbReference>
<evidence type="ECO:0000313" key="10">
    <source>
        <dbReference type="Proteomes" id="UP001207654"/>
    </source>
</evidence>
<keyword evidence="4" id="KW-0720">Serine protease</keyword>
<gene>
    <name evidence="9" type="ORF">OV287_47395</name>
</gene>
<evidence type="ECO:0000313" key="9">
    <source>
        <dbReference type="EMBL" id="MCY1082094.1"/>
    </source>
</evidence>
<accession>A0ABT4AK79</accession>
<evidence type="ECO:0000256" key="1">
    <source>
        <dbReference type="ARBA" id="ARBA00011073"/>
    </source>
</evidence>
<comment type="caution">
    <text evidence="5">Lacks conserved residue(s) required for the propagation of feature annotation.</text>
</comment>
<proteinExistence type="inferred from homology"/>
<dbReference type="Proteomes" id="UP001207654">
    <property type="component" value="Unassembled WGS sequence"/>
</dbReference>